<dbReference type="Proteomes" id="UP000316360">
    <property type="component" value="Unassembled WGS sequence"/>
</dbReference>
<gene>
    <name evidence="1" type="ORF">E3J84_01625</name>
</gene>
<accession>A0A523S346</accession>
<sequence>MRKSKILFLAATILIAVGIGSTVYVRLFQSSSEAETLLVGKEKISLPQLFDVLKQKKIKDYQGIVLGNIIEKAGVENPEKHNYTIVAADGYQKTVSWENFKEGILTREKRVVFFDLPRQYWVEDVVKIEEKNE</sequence>
<evidence type="ECO:0000313" key="2">
    <source>
        <dbReference type="Proteomes" id="UP000316360"/>
    </source>
</evidence>
<dbReference type="EMBL" id="SOKJ01000084">
    <property type="protein sequence ID" value="TET12463.1"/>
    <property type="molecule type" value="Genomic_DNA"/>
</dbReference>
<dbReference type="AlphaFoldDB" id="A0A523S346"/>
<reference evidence="1 2" key="1">
    <citation type="submission" date="2019-03" db="EMBL/GenBank/DDBJ databases">
        <title>Metabolic potential of uncultured bacteria and archaea associated with petroleum seepage in deep-sea sediments.</title>
        <authorList>
            <person name="Dong X."/>
            <person name="Hubert C."/>
        </authorList>
    </citation>
    <scope>NUCLEOTIDE SEQUENCE [LARGE SCALE GENOMIC DNA]</scope>
    <source>
        <strain evidence="1">E44_bin7</strain>
    </source>
</reference>
<name>A0A523S346_UNCAE</name>
<protein>
    <submittedName>
        <fullName evidence="1">Uncharacterized protein</fullName>
    </submittedName>
</protein>
<organism evidence="1 2">
    <name type="scientific">Aerophobetes bacterium</name>
    <dbReference type="NCBI Taxonomy" id="2030807"/>
    <lineage>
        <taxon>Bacteria</taxon>
        <taxon>Candidatus Aerophobota</taxon>
    </lineage>
</organism>
<evidence type="ECO:0000313" key="1">
    <source>
        <dbReference type="EMBL" id="TET12463.1"/>
    </source>
</evidence>
<proteinExistence type="predicted"/>
<comment type="caution">
    <text evidence="1">The sequence shown here is derived from an EMBL/GenBank/DDBJ whole genome shotgun (WGS) entry which is preliminary data.</text>
</comment>